<dbReference type="Proteomes" id="UP000499080">
    <property type="component" value="Unassembled WGS sequence"/>
</dbReference>
<evidence type="ECO:0000313" key="2">
    <source>
        <dbReference type="Proteomes" id="UP000499080"/>
    </source>
</evidence>
<proteinExistence type="predicted"/>
<dbReference type="OrthoDB" id="6427445at2759"/>
<name>A0A4Y2ELX9_ARAVE</name>
<sequence length="96" mass="10964">MSILRDTGTTIDIVSKNRTRPEMLTGEPKWVQQTFDEKPICLPLAEIELKGKFGQLKTKSAVVCSKADKRKYLLGNRTAAFLGKDRERLLYPKFYA</sequence>
<evidence type="ECO:0000313" key="1">
    <source>
        <dbReference type="EMBL" id="GBM28925.1"/>
    </source>
</evidence>
<protein>
    <submittedName>
        <fullName evidence="1">Uncharacterized protein</fullName>
    </submittedName>
</protein>
<comment type="caution">
    <text evidence="1">The sequence shown here is derived from an EMBL/GenBank/DDBJ whole genome shotgun (WGS) entry which is preliminary data.</text>
</comment>
<accession>A0A4Y2ELX9</accession>
<keyword evidence="2" id="KW-1185">Reference proteome</keyword>
<reference evidence="1 2" key="1">
    <citation type="journal article" date="2019" name="Sci. Rep.">
        <title>Orb-weaving spider Araneus ventricosus genome elucidates the spidroin gene catalogue.</title>
        <authorList>
            <person name="Kono N."/>
            <person name="Nakamura H."/>
            <person name="Ohtoshi R."/>
            <person name="Moran D.A.P."/>
            <person name="Shinohara A."/>
            <person name="Yoshida Y."/>
            <person name="Fujiwara M."/>
            <person name="Mori M."/>
            <person name="Tomita M."/>
            <person name="Arakawa K."/>
        </authorList>
    </citation>
    <scope>NUCLEOTIDE SEQUENCE [LARGE SCALE GENOMIC DNA]</scope>
</reference>
<gene>
    <name evidence="1" type="ORF">AVEN_265304_1</name>
</gene>
<dbReference type="EMBL" id="BGPR01000622">
    <property type="protein sequence ID" value="GBM28925.1"/>
    <property type="molecule type" value="Genomic_DNA"/>
</dbReference>
<dbReference type="AlphaFoldDB" id="A0A4Y2ELX9"/>
<organism evidence="1 2">
    <name type="scientific">Araneus ventricosus</name>
    <name type="common">Orbweaver spider</name>
    <name type="synonym">Epeira ventricosa</name>
    <dbReference type="NCBI Taxonomy" id="182803"/>
    <lineage>
        <taxon>Eukaryota</taxon>
        <taxon>Metazoa</taxon>
        <taxon>Ecdysozoa</taxon>
        <taxon>Arthropoda</taxon>
        <taxon>Chelicerata</taxon>
        <taxon>Arachnida</taxon>
        <taxon>Araneae</taxon>
        <taxon>Araneomorphae</taxon>
        <taxon>Entelegynae</taxon>
        <taxon>Araneoidea</taxon>
        <taxon>Araneidae</taxon>
        <taxon>Araneus</taxon>
    </lineage>
</organism>